<evidence type="ECO:0000256" key="3">
    <source>
        <dbReference type="ARBA" id="ARBA00022989"/>
    </source>
</evidence>
<dbReference type="eggNOG" id="KOG1699">
    <property type="taxonomic scope" value="Eukaryota"/>
</dbReference>
<dbReference type="InParanoid" id="E9H5R7"/>
<dbReference type="AlphaFoldDB" id="E9H5R7"/>
<dbReference type="PANTHER" id="PTHR13533:SF45">
    <property type="entry name" value="CAS1P 10 TM ACYL TRANSFERASE DOMAIN-CONTAINING PROTEIN"/>
    <property type="match status" value="1"/>
</dbReference>
<dbReference type="OrthoDB" id="1932925at2759"/>
<gene>
    <name evidence="5" type="ORF">DAPPUDRAFT_253731</name>
</gene>
<dbReference type="PhylomeDB" id="E9H5R7"/>
<dbReference type="HOGENOM" id="CLU_1162187_0_0_1"/>
<keyword evidence="4" id="KW-0472">Membrane</keyword>
<comment type="subcellular location">
    <subcellularLocation>
        <location evidence="1">Membrane</location>
    </subcellularLocation>
</comment>
<reference evidence="5 6" key="1">
    <citation type="journal article" date="2011" name="Science">
        <title>The ecoresponsive genome of Daphnia pulex.</title>
        <authorList>
            <person name="Colbourne J.K."/>
            <person name="Pfrender M.E."/>
            <person name="Gilbert D."/>
            <person name="Thomas W.K."/>
            <person name="Tucker A."/>
            <person name="Oakley T.H."/>
            <person name="Tokishita S."/>
            <person name="Aerts A."/>
            <person name="Arnold G.J."/>
            <person name="Basu M.K."/>
            <person name="Bauer D.J."/>
            <person name="Caceres C.E."/>
            <person name="Carmel L."/>
            <person name="Casola C."/>
            <person name="Choi J.H."/>
            <person name="Detter J.C."/>
            <person name="Dong Q."/>
            <person name="Dusheyko S."/>
            <person name="Eads B.D."/>
            <person name="Frohlich T."/>
            <person name="Geiler-Samerotte K.A."/>
            <person name="Gerlach D."/>
            <person name="Hatcher P."/>
            <person name="Jogdeo S."/>
            <person name="Krijgsveld J."/>
            <person name="Kriventseva E.V."/>
            <person name="Kultz D."/>
            <person name="Laforsch C."/>
            <person name="Lindquist E."/>
            <person name="Lopez J."/>
            <person name="Manak J.R."/>
            <person name="Muller J."/>
            <person name="Pangilinan J."/>
            <person name="Patwardhan R.P."/>
            <person name="Pitluck S."/>
            <person name="Pritham E.J."/>
            <person name="Rechtsteiner A."/>
            <person name="Rho M."/>
            <person name="Rogozin I.B."/>
            <person name="Sakarya O."/>
            <person name="Salamov A."/>
            <person name="Schaack S."/>
            <person name="Shapiro H."/>
            <person name="Shiga Y."/>
            <person name="Skalitzky C."/>
            <person name="Smith Z."/>
            <person name="Souvorov A."/>
            <person name="Sung W."/>
            <person name="Tang Z."/>
            <person name="Tsuchiya D."/>
            <person name="Tu H."/>
            <person name="Vos H."/>
            <person name="Wang M."/>
            <person name="Wolf Y.I."/>
            <person name="Yamagata H."/>
            <person name="Yamada T."/>
            <person name="Ye Y."/>
            <person name="Shaw J.R."/>
            <person name="Andrews J."/>
            <person name="Crease T.J."/>
            <person name="Tang H."/>
            <person name="Lucas S.M."/>
            <person name="Robertson H.M."/>
            <person name="Bork P."/>
            <person name="Koonin E.V."/>
            <person name="Zdobnov E.M."/>
            <person name="Grigoriev I.V."/>
            <person name="Lynch M."/>
            <person name="Boore J.L."/>
        </authorList>
    </citation>
    <scope>NUCLEOTIDE SEQUENCE [LARGE SCALE GENOMIC DNA]</scope>
</reference>
<protein>
    <submittedName>
        <fullName evidence="5">Uncharacterized protein</fullName>
    </submittedName>
</protein>
<dbReference type="EMBL" id="GL732594">
    <property type="protein sequence ID" value="EFX73039.1"/>
    <property type="molecule type" value="Genomic_DNA"/>
</dbReference>
<sequence>MSKNHRSTCRLLHYTAERAVSCLDALHRSRYPLSGKSKIANKLHFVFMGDSRIRQQFYNFLRLIPDHDRRSNPSPIPLIYHGDIEVSSEILRLRVSFKWRPLVDDNVTETLRHWAISDRNEQPDLILFSMALWHIVQIHSTEEYLLYLKRLKELGLILNQLSNFSEIIWLNQYPTAQFYGGMPYGGANDSDIIVSDKLYHYNEDIRHILELVDEIGTVAGCEYGIPAIQWQRNTFALAH</sequence>
<evidence type="ECO:0000256" key="2">
    <source>
        <dbReference type="ARBA" id="ARBA00022692"/>
    </source>
</evidence>
<proteinExistence type="predicted"/>
<keyword evidence="2" id="KW-0812">Transmembrane</keyword>
<evidence type="ECO:0000313" key="5">
    <source>
        <dbReference type="EMBL" id="EFX73039.1"/>
    </source>
</evidence>
<keyword evidence="6" id="KW-1185">Reference proteome</keyword>
<dbReference type="Proteomes" id="UP000000305">
    <property type="component" value="Unassembled WGS sequence"/>
</dbReference>
<name>E9H5R7_DAPPU</name>
<evidence type="ECO:0000256" key="4">
    <source>
        <dbReference type="ARBA" id="ARBA00023136"/>
    </source>
</evidence>
<dbReference type="GO" id="GO:0005794">
    <property type="term" value="C:Golgi apparatus"/>
    <property type="evidence" value="ECO:0007669"/>
    <property type="project" value="UniProtKB-ARBA"/>
</dbReference>
<evidence type="ECO:0000256" key="1">
    <source>
        <dbReference type="ARBA" id="ARBA00004370"/>
    </source>
</evidence>
<keyword evidence="3" id="KW-1133">Transmembrane helix</keyword>
<dbReference type="GO" id="GO:0016020">
    <property type="term" value="C:membrane"/>
    <property type="evidence" value="ECO:0007669"/>
    <property type="project" value="UniProtKB-SubCell"/>
</dbReference>
<organism evidence="5 6">
    <name type="scientific">Daphnia pulex</name>
    <name type="common">Water flea</name>
    <dbReference type="NCBI Taxonomy" id="6669"/>
    <lineage>
        <taxon>Eukaryota</taxon>
        <taxon>Metazoa</taxon>
        <taxon>Ecdysozoa</taxon>
        <taxon>Arthropoda</taxon>
        <taxon>Crustacea</taxon>
        <taxon>Branchiopoda</taxon>
        <taxon>Diplostraca</taxon>
        <taxon>Cladocera</taxon>
        <taxon>Anomopoda</taxon>
        <taxon>Daphniidae</taxon>
        <taxon>Daphnia</taxon>
    </lineage>
</organism>
<dbReference type="GO" id="GO:0005975">
    <property type="term" value="P:carbohydrate metabolic process"/>
    <property type="evidence" value="ECO:0007669"/>
    <property type="project" value="UniProtKB-ARBA"/>
</dbReference>
<dbReference type="KEGG" id="dpx:DAPPUDRAFT_253731"/>
<evidence type="ECO:0000313" key="6">
    <source>
        <dbReference type="Proteomes" id="UP000000305"/>
    </source>
</evidence>
<dbReference type="PANTHER" id="PTHR13533">
    <property type="entry name" value="N-ACETYLNEURAMINATE 9-O-ACETYLTRANSFERASE"/>
    <property type="match status" value="1"/>
</dbReference>
<accession>E9H5R7</accession>